<feature type="transmembrane region" description="Helical" evidence="1">
    <location>
        <begin position="6"/>
        <end position="25"/>
    </location>
</feature>
<evidence type="ECO:0000313" key="2">
    <source>
        <dbReference type="EMBL" id="KPY87659.1"/>
    </source>
</evidence>
<evidence type="ECO:0000313" key="4">
    <source>
        <dbReference type="Proteomes" id="UP000050474"/>
    </source>
</evidence>
<reference evidence="3 5" key="2">
    <citation type="submission" date="2023-08" db="EMBL/GenBank/DDBJ databases">
        <title>Genomic and mutational analysis of Pseudomonas syringae pv. tagetis EB037 pathogenicity on sunflower.</title>
        <authorList>
            <person name="Maul J.E."/>
        </authorList>
    </citation>
    <scope>NUCLEOTIDE SEQUENCE [LARGE SCALE GENOMIC DNA]</scope>
    <source>
        <strain evidence="3 5">EB037_T1</strain>
    </source>
</reference>
<evidence type="ECO:0000313" key="3">
    <source>
        <dbReference type="EMBL" id="MFH7518537.1"/>
    </source>
</evidence>
<keyword evidence="1" id="KW-0812">Transmembrane</keyword>
<accession>A0A0Q0EMZ5</accession>
<name>A0A0Q0EMZ5_9PSED</name>
<keyword evidence="1" id="KW-1133">Transmembrane helix</keyword>
<protein>
    <submittedName>
        <fullName evidence="2">Uncharacterized protein</fullName>
    </submittedName>
</protein>
<gene>
    <name evidence="2" type="ORF">ALO44_00231</name>
    <name evidence="3" type="ORF">RA271_25650</name>
</gene>
<dbReference type="PATRIC" id="fig|129140.3.peg.323"/>
<dbReference type="Proteomes" id="UP001610657">
    <property type="component" value="Unassembled WGS sequence"/>
</dbReference>
<dbReference type="EMBL" id="JAVCQK010000030">
    <property type="protein sequence ID" value="MFH7518537.1"/>
    <property type="molecule type" value="Genomic_DNA"/>
</dbReference>
<keyword evidence="5" id="KW-1185">Reference proteome</keyword>
<keyword evidence="1" id="KW-0472">Membrane</keyword>
<sequence>MQTSEIISTAGLFLTALVVVGGWFWQRWQERTSVRVAIVAEVLALRKIAVERGYHADLTEMGNVLLGIPEHERPEASLQVRIPQHYCRVYVANLGKLGYLSPEDAQLVVSFYQYVDSVVQDITEGGLIYNGTRDPGAFTDAANILQFALDSAQTLADRHLKK</sequence>
<dbReference type="RefSeq" id="WP_055005561.1">
    <property type="nucleotide sequence ID" value="NZ_CP092923.1"/>
</dbReference>
<dbReference type="Proteomes" id="UP000050474">
    <property type="component" value="Unassembled WGS sequence"/>
</dbReference>
<dbReference type="AlphaFoldDB" id="A0A0Q0EMZ5"/>
<organism evidence="2 4">
    <name type="scientific">Pseudomonas syringae pv. tagetis</name>
    <dbReference type="NCBI Taxonomy" id="129140"/>
    <lineage>
        <taxon>Bacteria</taxon>
        <taxon>Pseudomonadati</taxon>
        <taxon>Pseudomonadota</taxon>
        <taxon>Gammaproteobacteria</taxon>
        <taxon>Pseudomonadales</taxon>
        <taxon>Pseudomonadaceae</taxon>
        <taxon>Pseudomonas</taxon>
    </lineage>
</organism>
<proteinExistence type="predicted"/>
<dbReference type="GeneID" id="96217889"/>
<reference evidence="2 4" key="1">
    <citation type="submission" date="2015-09" db="EMBL/GenBank/DDBJ databases">
        <title>Genome announcement of multiple Pseudomonas syringae strains.</title>
        <authorList>
            <person name="Thakur S."/>
            <person name="Wang P.W."/>
            <person name="Gong Y."/>
            <person name="Weir B.S."/>
            <person name="Guttman D.S."/>
        </authorList>
    </citation>
    <scope>NUCLEOTIDE SEQUENCE [LARGE SCALE GENOMIC DNA]</scope>
    <source>
        <strain evidence="2 4">ICMP4091</strain>
    </source>
</reference>
<comment type="caution">
    <text evidence="2">The sequence shown here is derived from an EMBL/GenBank/DDBJ whole genome shotgun (WGS) entry which is preliminary data.</text>
</comment>
<evidence type="ECO:0000256" key="1">
    <source>
        <dbReference type="SAM" id="Phobius"/>
    </source>
</evidence>
<dbReference type="EMBL" id="LJRM01000053">
    <property type="protein sequence ID" value="KPY87659.1"/>
    <property type="molecule type" value="Genomic_DNA"/>
</dbReference>
<evidence type="ECO:0000313" key="5">
    <source>
        <dbReference type="Proteomes" id="UP001610657"/>
    </source>
</evidence>